<evidence type="ECO:0000256" key="5">
    <source>
        <dbReference type="ARBA" id="ARBA00048470"/>
    </source>
</evidence>
<dbReference type="EC" id="4.1.1.111" evidence="4"/>
<dbReference type="Gene3D" id="3.30.70.3460">
    <property type="match status" value="1"/>
</dbReference>
<comment type="pathway">
    <text evidence="2">Porphyrin-containing compound metabolism.</text>
</comment>
<dbReference type="AlphaFoldDB" id="A4U0H8"/>
<dbReference type="InterPro" id="IPR040523">
    <property type="entry name" value="AsnC_trans_reg2"/>
</dbReference>
<evidence type="ECO:0000256" key="3">
    <source>
        <dbReference type="ARBA" id="ARBA00023457"/>
    </source>
</evidence>
<evidence type="ECO:0000259" key="6">
    <source>
        <dbReference type="Pfam" id="PF17805"/>
    </source>
</evidence>
<comment type="catalytic activity">
    <reaction evidence="5">
        <text>siroheme + 2 H(+) = 12,18-didecarboxysiroheme + 2 CO2</text>
        <dbReference type="Rhea" id="RHEA:19093"/>
        <dbReference type="ChEBI" id="CHEBI:15378"/>
        <dbReference type="ChEBI" id="CHEBI:16526"/>
        <dbReference type="ChEBI" id="CHEBI:60052"/>
        <dbReference type="ChEBI" id="CHEBI:140497"/>
        <dbReference type="EC" id="4.1.1.111"/>
    </reaction>
</comment>
<keyword evidence="1" id="KW-0456">Lyase</keyword>
<dbReference type="PANTHER" id="PTHR43413:SF1">
    <property type="entry name" value="SIROHEME DECARBOXYLASE NIRL SUBUNIT"/>
    <property type="match status" value="1"/>
</dbReference>
<evidence type="ECO:0000256" key="2">
    <source>
        <dbReference type="ARBA" id="ARBA00023444"/>
    </source>
</evidence>
<sequence length="161" mass="17597">MTQQLDSIDRAIIVATQDGLPLVARPYDAVGELVGITGAEVRARMQSMVEAGSIRRIGVVPNHYALGYRWNGMSVWDVADDDVAAAGAAMTALGFVSHCYQRPRLLPHWPYNLFAMVHARDEGAAQVLVERIALALGAMNRGHRVLYSTRILKKTGLRLTG</sequence>
<evidence type="ECO:0000313" key="8">
    <source>
        <dbReference type="EMBL" id="CAM76385.1"/>
    </source>
</evidence>
<evidence type="ECO:0000259" key="7">
    <source>
        <dbReference type="Pfam" id="PF22451"/>
    </source>
</evidence>
<accession>A4U0H8</accession>
<gene>
    <name evidence="8" type="ORF">MGR_0421</name>
</gene>
<proteinExistence type="inferred from homology"/>
<comment type="similarity">
    <text evidence="3">Belongs to the Ahb/Nir family.</text>
</comment>
<evidence type="ECO:0000256" key="1">
    <source>
        <dbReference type="ARBA" id="ARBA00023239"/>
    </source>
</evidence>
<evidence type="ECO:0000256" key="4">
    <source>
        <dbReference type="ARBA" id="ARBA00023471"/>
    </source>
</evidence>
<feature type="domain" description="Siroheme decarboxylase AsnC-like ligand binding" evidence="6">
    <location>
        <begin position="66"/>
        <end position="153"/>
    </location>
</feature>
<dbReference type="InterPro" id="IPR050684">
    <property type="entry name" value="HTH-Siroheme_Decarb"/>
</dbReference>
<protein>
    <recommendedName>
        <fullName evidence="4">siroheme decarboxylase</fullName>
        <ecNumber evidence="4">4.1.1.111</ecNumber>
    </recommendedName>
</protein>
<dbReference type="Pfam" id="PF17805">
    <property type="entry name" value="AsnC_trans_reg2"/>
    <property type="match status" value="1"/>
</dbReference>
<name>A4U0H8_9PROT</name>
<dbReference type="InterPro" id="IPR053953">
    <property type="entry name" value="NirdL-like_HTH"/>
</dbReference>
<feature type="domain" description="Siroheme decarboxylase NirL-like HTH" evidence="7">
    <location>
        <begin position="9"/>
        <end position="55"/>
    </location>
</feature>
<organism evidence="8">
    <name type="scientific">Magnetospirillum gryphiswaldense</name>
    <dbReference type="NCBI Taxonomy" id="55518"/>
    <lineage>
        <taxon>Bacteria</taxon>
        <taxon>Pseudomonadati</taxon>
        <taxon>Pseudomonadota</taxon>
        <taxon>Alphaproteobacteria</taxon>
        <taxon>Rhodospirillales</taxon>
        <taxon>Rhodospirillaceae</taxon>
        <taxon>Magnetospirillum</taxon>
    </lineage>
</organism>
<dbReference type="PANTHER" id="PTHR43413">
    <property type="entry name" value="TRANSCRIPTIONAL REGULATOR, ASNC FAMILY"/>
    <property type="match status" value="1"/>
</dbReference>
<dbReference type="Pfam" id="PF22451">
    <property type="entry name" value="NirdL-like_HTH"/>
    <property type="match status" value="1"/>
</dbReference>
<dbReference type="GO" id="GO:0016829">
    <property type="term" value="F:lyase activity"/>
    <property type="evidence" value="ECO:0007669"/>
    <property type="project" value="UniProtKB-KW"/>
</dbReference>
<dbReference type="EMBL" id="CU459003">
    <property type="protein sequence ID" value="CAM76385.1"/>
    <property type="molecule type" value="Genomic_DNA"/>
</dbReference>
<reference evidence="8" key="1">
    <citation type="journal article" date="2007" name="J. Bacteriol.">
        <title>Comparative genome analysis of four magnetotactic bacteria reveals a complex set of group-specific genes implicated in magnetosome biomineralization and function.</title>
        <authorList>
            <person name="Richter M."/>
            <person name="Kube M."/>
            <person name="Bazylinski D.A."/>
            <person name="Lombardot T."/>
            <person name="Gloeckner F.O."/>
            <person name="Reinhardt R."/>
            <person name="Schueler D."/>
        </authorList>
    </citation>
    <scope>NUCLEOTIDE SEQUENCE</scope>
    <source>
        <strain evidence="8">MSR-1</strain>
    </source>
</reference>
<dbReference type="RefSeq" id="WP_106001622.1">
    <property type="nucleotide sequence ID" value="NZ_CP027527.1"/>
</dbReference>